<feature type="compositionally biased region" description="Low complexity" evidence="1">
    <location>
        <begin position="494"/>
        <end position="503"/>
    </location>
</feature>
<organism evidence="2">
    <name type="scientific">Pseudo-nitzschia australis</name>
    <dbReference type="NCBI Taxonomy" id="44445"/>
    <lineage>
        <taxon>Eukaryota</taxon>
        <taxon>Sar</taxon>
        <taxon>Stramenopiles</taxon>
        <taxon>Ochrophyta</taxon>
        <taxon>Bacillariophyta</taxon>
        <taxon>Bacillariophyceae</taxon>
        <taxon>Bacillariophycidae</taxon>
        <taxon>Bacillariales</taxon>
        <taxon>Bacillariaceae</taxon>
        <taxon>Pseudo-nitzschia</taxon>
    </lineage>
</organism>
<reference evidence="2" key="1">
    <citation type="submission" date="2021-01" db="EMBL/GenBank/DDBJ databases">
        <authorList>
            <person name="Corre E."/>
            <person name="Pelletier E."/>
            <person name="Niang G."/>
            <person name="Scheremetjew M."/>
            <person name="Finn R."/>
            <person name="Kale V."/>
            <person name="Holt S."/>
            <person name="Cochrane G."/>
            <person name="Meng A."/>
            <person name="Brown T."/>
            <person name="Cohen L."/>
        </authorList>
    </citation>
    <scope>NUCLEOTIDE SEQUENCE</scope>
    <source>
        <strain evidence="2">10249 10 AB</strain>
    </source>
</reference>
<evidence type="ECO:0000256" key="1">
    <source>
        <dbReference type="SAM" id="MobiDB-lite"/>
    </source>
</evidence>
<dbReference type="AlphaFoldDB" id="A0A7S4EIA6"/>
<evidence type="ECO:0008006" key="3">
    <source>
        <dbReference type="Google" id="ProtNLM"/>
    </source>
</evidence>
<gene>
    <name evidence="2" type="ORF">PAUS00366_LOCUS7031</name>
</gene>
<proteinExistence type="predicted"/>
<feature type="region of interest" description="Disordered" evidence="1">
    <location>
        <begin position="475"/>
        <end position="503"/>
    </location>
</feature>
<feature type="compositionally biased region" description="Basic and acidic residues" evidence="1">
    <location>
        <begin position="475"/>
        <end position="488"/>
    </location>
</feature>
<accession>A0A7S4EIA6</accession>
<protein>
    <recommendedName>
        <fullName evidence="3">SET domain-containing protein</fullName>
    </recommendedName>
</protein>
<name>A0A7S4EIA6_9STRA</name>
<evidence type="ECO:0000313" key="2">
    <source>
        <dbReference type="EMBL" id="CAE0714279.1"/>
    </source>
</evidence>
<sequence length="643" mass="73858">MTVLVLDQHEDSDWKELPDWVQQAATELGYTKKLWDKDKEPSLCEKDWKELNDSQQKAAQCLGYTNRLWDDDDADSSSESSCDGVHSSLAKEAKANPTVECSHPYDKWTIYCIQLYTVTKDYKFQIRDGMGIAMYANRHFAAHESVVRSPVGPSNHEQLFQAPPSSSDVLSPEREAFAKRFLEWHNTHWGGNREGAASTTASPIYEDFWNSPTTGSDYKSLPSADNLVYDIEIFEHEIVIVEFVPPPSNPNYMLPPERRFEILSYDEGLAGMDGEKDYSAEKMKRPPTLCASEGRSLEVPGHFSNHACGSSSSAYDFIHLDPCRINLLVVDKTQPSWIQNEIHQKRKAYEREVHEELKTRRTILPGEEITTDYIRWHWSNSNFVATSENLRTPIGYFFGTEQSTNNDEKDANQSWEWDELSPKVQWAGRVLGYTKEIWDDAKAKNPPVFERKWKHLTALERQAIIRLTGHTKETWDKRDKNKENKTENNEDDATTSSSSTATSVDELSWNELSDVRKGAATFLGYTKNTWDKDEELVEHDGVFHALRPEVRDAFAILGETEFTWEDTDNDDGEYGESEPWFYCECGSAECHSSREKGGFRGVKYLSLGEQKKLAPVCEPMIQQQLEWTFYQLKQQKDKGKMEE</sequence>
<dbReference type="EMBL" id="HBIX01009184">
    <property type="protein sequence ID" value="CAE0714279.1"/>
    <property type="molecule type" value="Transcribed_RNA"/>
</dbReference>